<evidence type="ECO:0000313" key="2">
    <source>
        <dbReference type="EMBL" id="MAA14302.1"/>
    </source>
</evidence>
<dbReference type="EMBL" id="GFPF01003156">
    <property type="protein sequence ID" value="MAA14302.1"/>
    <property type="molecule type" value="Transcribed_RNA"/>
</dbReference>
<sequence length="86" mass="9395">MSLTTLILSGVVILAALEEAMSCSTCCGVCPEPNCVKTRIQTVKTHATKTHYFKKGQKCTAVMYEGCKGNFYTTENECKTCCKASR</sequence>
<feature type="chain" id="PRO_5012894958" description="Pancreatic trypsin inhibitor" evidence="1">
    <location>
        <begin position="23"/>
        <end position="86"/>
    </location>
</feature>
<keyword evidence="1" id="KW-0732">Signal</keyword>
<name>A0A224YKD0_9ACAR</name>
<dbReference type="GO" id="GO:0004867">
    <property type="term" value="F:serine-type endopeptidase inhibitor activity"/>
    <property type="evidence" value="ECO:0007669"/>
    <property type="project" value="InterPro"/>
</dbReference>
<evidence type="ECO:0000256" key="1">
    <source>
        <dbReference type="SAM" id="SignalP"/>
    </source>
</evidence>
<dbReference type="InterPro" id="IPR036880">
    <property type="entry name" value="Kunitz_BPTI_sf"/>
</dbReference>
<accession>A0A224YKD0</accession>
<protein>
    <recommendedName>
        <fullName evidence="3">Pancreatic trypsin inhibitor</fullName>
    </recommendedName>
</protein>
<evidence type="ECO:0008006" key="3">
    <source>
        <dbReference type="Google" id="ProtNLM"/>
    </source>
</evidence>
<organism evidence="2">
    <name type="scientific">Rhipicephalus zambeziensis</name>
    <dbReference type="NCBI Taxonomy" id="60191"/>
    <lineage>
        <taxon>Eukaryota</taxon>
        <taxon>Metazoa</taxon>
        <taxon>Ecdysozoa</taxon>
        <taxon>Arthropoda</taxon>
        <taxon>Chelicerata</taxon>
        <taxon>Arachnida</taxon>
        <taxon>Acari</taxon>
        <taxon>Parasitiformes</taxon>
        <taxon>Ixodida</taxon>
        <taxon>Ixodoidea</taxon>
        <taxon>Ixodidae</taxon>
        <taxon>Rhipicephalinae</taxon>
        <taxon>Rhipicephalus</taxon>
        <taxon>Rhipicephalus</taxon>
    </lineage>
</organism>
<feature type="signal peptide" evidence="1">
    <location>
        <begin position="1"/>
        <end position="22"/>
    </location>
</feature>
<dbReference type="AlphaFoldDB" id="A0A224YKD0"/>
<proteinExistence type="predicted"/>
<dbReference type="SUPFAM" id="SSF57362">
    <property type="entry name" value="BPTI-like"/>
    <property type="match status" value="1"/>
</dbReference>
<reference evidence="2" key="1">
    <citation type="journal article" date="2017" name="Parasit. Vectors">
        <title>Sialotranscriptomics of Rhipicephalus zambeziensis reveals intricate expression profiles of secretory proteins and suggests tight temporal transcriptional regulation during blood-feeding.</title>
        <authorList>
            <person name="de Castro M.H."/>
            <person name="de Klerk D."/>
            <person name="Pienaar R."/>
            <person name="Rees D.J.G."/>
            <person name="Mans B.J."/>
        </authorList>
    </citation>
    <scope>NUCLEOTIDE SEQUENCE</scope>
    <source>
        <tissue evidence="2">Salivary glands</tissue>
    </source>
</reference>